<proteinExistence type="predicted"/>
<dbReference type="GO" id="GO:0097367">
    <property type="term" value="F:carbohydrate derivative binding"/>
    <property type="evidence" value="ECO:0007669"/>
    <property type="project" value="UniProtKB-ARBA"/>
</dbReference>
<dbReference type="GO" id="GO:0120035">
    <property type="term" value="P:regulation of plasma membrane bounded cell projection organization"/>
    <property type="evidence" value="ECO:0007669"/>
    <property type="project" value="UniProtKB-ARBA"/>
</dbReference>
<dbReference type="Proteomes" id="UP000002280">
    <property type="component" value="Chromosome 2"/>
</dbReference>
<name>A0A5F8G768_MONDO</name>
<dbReference type="GO" id="GO:0007166">
    <property type="term" value="P:cell surface receptor signaling pathway"/>
    <property type="evidence" value="ECO:0007669"/>
    <property type="project" value="UniProtKB-ARBA"/>
</dbReference>
<keyword evidence="7 17" id="KW-1133">Transmembrane helix</keyword>
<dbReference type="InterPro" id="IPR003599">
    <property type="entry name" value="Ig_sub"/>
</dbReference>
<evidence type="ECO:0000256" key="4">
    <source>
        <dbReference type="ARBA" id="ARBA00022525"/>
    </source>
</evidence>
<dbReference type="PROSITE" id="PS50835">
    <property type="entry name" value="IG_LIKE"/>
    <property type="match status" value="1"/>
</dbReference>
<dbReference type="GO" id="GO:0008289">
    <property type="term" value="F:lipid binding"/>
    <property type="evidence" value="ECO:0007669"/>
    <property type="project" value="UniProtKB-KW"/>
</dbReference>
<reference evidence="20 21" key="1">
    <citation type="journal article" date="2007" name="Nature">
        <title>Genome of the marsupial Monodelphis domestica reveals innovation in non-coding sequences.</title>
        <authorList>
            <person name="Mikkelsen T.S."/>
            <person name="Wakefield M.J."/>
            <person name="Aken B."/>
            <person name="Amemiya C.T."/>
            <person name="Chang J.L."/>
            <person name="Duke S."/>
            <person name="Garber M."/>
            <person name="Gentles A.J."/>
            <person name="Goodstadt L."/>
            <person name="Heger A."/>
            <person name="Jurka J."/>
            <person name="Kamal M."/>
            <person name="Mauceli E."/>
            <person name="Searle S.M."/>
            <person name="Sharpe T."/>
            <person name="Baker M.L."/>
            <person name="Batzer M.A."/>
            <person name="Benos P.V."/>
            <person name="Belov K."/>
            <person name="Clamp M."/>
            <person name="Cook A."/>
            <person name="Cuff J."/>
            <person name="Das R."/>
            <person name="Davidow L."/>
            <person name="Deakin J.E."/>
            <person name="Fazzari M.J."/>
            <person name="Glass J.L."/>
            <person name="Grabherr M."/>
            <person name="Greally J.M."/>
            <person name="Gu W."/>
            <person name="Hore T.A."/>
            <person name="Huttley G.A."/>
            <person name="Kleber M."/>
            <person name="Jirtle R.L."/>
            <person name="Koina E."/>
            <person name="Lee J.T."/>
            <person name="Mahony S."/>
            <person name="Marra M.A."/>
            <person name="Miller R.D."/>
            <person name="Nicholls R.D."/>
            <person name="Oda M."/>
            <person name="Papenfuss A.T."/>
            <person name="Parra Z.E."/>
            <person name="Pollock D.D."/>
            <person name="Ray D.A."/>
            <person name="Schein J.E."/>
            <person name="Speed T.P."/>
            <person name="Thompson K."/>
            <person name="VandeBerg J.L."/>
            <person name="Wade C.M."/>
            <person name="Walker J.A."/>
            <person name="Waters P.D."/>
            <person name="Webber C."/>
            <person name="Weidman J.R."/>
            <person name="Xie X."/>
            <person name="Zody M.C."/>
            <person name="Baldwin J."/>
            <person name="Abdouelleil A."/>
            <person name="Abdulkadir J."/>
            <person name="Abebe A."/>
            <person name="Abera B."/>
            <person name="Abreu J."/>
            <person name="Acer S.C."/>
            <person name="Aftuck L."/>
            <person name="Alexander A."/>
            <person name="An P."/>
            <person name="Anderson E."/>
            <person name="Anderson S."/>
            <person name="Arachi H."/>
            <person name="Azer M."/>
            <person name="Bachantsang P."/>
            <person name="Barry A."/>
            <person name="Bayul T."/>
            <person name="Berlin A."/>
            <person name="Bessette D."/>
            <person name="Bloom T."/>
            <person name="Bloom T."/>
            <person name="Boguslavskiy L."/>
            <person name="Bonnet C."/>
            <person name="Boukhgalter B."/>
            <person name="Bourzgui I."/>
            <person name="Brown A."/>
            <person name="Cahill P."/>
            <person name="Channer S."/>
            <person name="Cheshatsang Y."/>
            <person name="Chuda L."/>
            <person name="Citroen M."/>
            <person name="Collymore A."/>
            <person name="Cooke P."/>
            <person name="Costello M."/>
            <person name="D'Aco K."/>
            <person name="Daza R."/>
            <person name="De Haan G."/>
            <person name="DeGray S."/>
            <person name="DeMaso C."/>
            <person name="Dhargay N."/>
            <person name="Dooley K."/>
            <person name="Dooley E."/>
            <person name="Doricent M."/>
            <person name="Dorje P."/>
            <person name="Dorjee K."/>
            <person name="Dupes A."/>
            <person name="Elong R."/>
            <person name="Falk J."/>
            <person name="Farina A."/>
            <person name="Faro S."/>
            <person name="Ferguson D."/>
            <person name="Fisher S."/>
            <person name="Foley C.D."/>
            <person name="Franke A."/>
            <person name="Friedrich D."/>
            <person name="Gadbois L."/>
            <person name="Gearin G."/>
            <person name="Gearin C.R."/>
            <person name="Giannoukos G."/>
            <person name="Goode T."/>
            <person name="Graham J."/>
            <person name="Grandbois E."/>
            <person name="Grewal S."/>
            <person name="Gyaltsen K."/>
            <person name="Hafez N."/>
            <person name="Hagos B."/>
            <person name="Hall J."/>
            <person name="Henson C."/>
            <person name="Hollinger A."/>
            <person name="Honan T."/>
            <person name="Huard M.D."/>
            <person name="Hughes L."/>
            <person name="Hurhula B."/>
            <person name="Husby M.E."/>
            <person name="Kamat A."/>
            <person name="Kanga B."/>
            <person name="Kashin S."/>
            <person name="Khazanovich D."/>
            <person name="Kisner P."/>
            <person name="Lance K."/>
            <person name="Lara M."/>
            <person name="Lee W."/>
            <person name="Lennon N."/>
            <person name="Letendre F."/>
            <person name="LeVine R."/>
            <person name="Lipovsky A."/>
            <person name="Liu X."/>
            <person name="Liu J."/>
            <person name="Liu S."/>
            <person name="Lokyitsang T."/>
            <person name="Lokyitsang Y."/>
            <person name="Lubonja R."/>
            <person name="Lui A."/>
            <person name="MacDonald P."/>
            <person name="Magnisalis V."/>
            <person name="Maru K."/>
            <person name="Matthews C."/>
            <person name="McCusker W."/>
            <person name="McDonough S."/>
            <person name="Mehta T."/>
            <person name="Meldrim J."/>
            <person name="Meneus L."/>
            <person name="Mihai O."/>
            <person name="Mihalev A."/>
            <person name="Mihova T."/>
            <person name="Mittelman R."/>
            <person name="Mlenga V."/>
            <person name="Montmayeur A."/>
            <person name="Mulrain L."/>
            <person name="Navidi A."/>
            <person name="Naylor J."/>
            <person name="Negash T."/>
            <person name="Nguyen T."/>
            <person name="Nguyen N."/>
            <person name="Nicol R."/>
            <person name="Norbu C."/>
            <person name="Norbu N."/>
            <person name="Novod N."/>
            <person name="O'Neill B."/>
            <person name="Osman S."/>
            <person name="Markiewicz E."/>
            <person name="Oyono O.L."/>
            <person name="Patti C."/>
            <person name="Phunkhang P."/>
            <person name="Pierre F."/>
            <person name="Priest M."/>
            <person name="Raghuraman S."/>
            <person name="Rege F."/>
            <person name="Reyes R."/>
            <person name="Rise C."/>
            <person name="Rogov P."/>
            <person name="Ross K."/>
            <person name="Ryan E."/>
            <person name="Settipalli S."/>
            <person name="Shea T."/>
            <person name="Sherpa N."/>
            <person name="Shi L."/>
            <person name="Shih D."/>
            <person name="Sparrow T."/>
            <person name="Spaulding J."/>
            <person name="Stalker J."/>
            <person name="Stange-Thomann N."/>
            <person name="Stavropoulos S."/>
            <person name="Stone C."/>
            <person name="Strader C."/>
            <person name="Tesfaye S."/>
            <person name="Thomson T."/>
            <person name="Thoulutsang Y."/>
            <person name="Thoulutsang D."/>
            <person name="Topham K."/>
            <person name="Topping I."/>
            <person name="Tsamla T."/>
            <person name="Vassiliev H."/>
            <person name="Vo A."/>
            <person name="Wangchuk T."/>
            <person name="Wangdi T."/>
            <person name="Weiand M."/>
            <person name="Wilkinson J."/>
            <person name="Wilson A."/>
            <person name="Yadav S."/>
            <person name="Young G."/>
            <person name="Yu Q."/>
            <person name="Zembek L."/>
            <person name="Zhong D."/>
            <person name="Zimmer A."/>
            <person name="Zwirko Z."/>
            <person name="Jaffe D.B."/>
            <person name="Alvarez P."/>
            <person name="Brockman W."/>
            <person name="Butler J."/>
            <person name="Chin C."/>
            <person name="Gnerre S."/>
            <person name="MacCallum I."/>
            <person name="Graves J.A."/>
            <person name="Ponting C.P."/>
            <person name="Breen M."/>
            <person name="Samollow P.B."/>
            <person name="Lander E.S."/>
            <person name="Lindblad-Toh K."/>
        </authorList>
    </citation>
    <scope>NUCLEOTIDE SEQUENCE [LARGE SCALE GENOMIC DNA]</scope>
</reference>
<dbReference type="GO" id="GO:1900226">
    <property type="term" value="P:negative regulation of NLRP3 inflammasome complex assembly"/>
    <property type="evidence" value="ECO:0007669"/>
    <property type="project" value="UniProtKB-ARBA"/>
</dbReference>
<keyword evidence="6 18" id="KW-0732">Signal</keyword>
<dbReference type="InParanoid" id="A0A5F8G768"/>
<evidence type="ECO:0000256" key="1">
    <source>
        <dbReference type="ARBA" id="ARBA00004251"/>
    </source>
</evidence>
<dbReference type="AlphaFoldDB" id="A0A5F8G768"/>
<dbReference type="GO" id="GO:0048468">
    <property type="term" value="P:cell development"/>
    <property type="evidence" value="ECO:0007669"/>
    <property type="project" value="UniProtKB-ARBA"/>
</dbReference>
<dbReference type="STRING" id="13616.ENSMODP00000043302"/>
<dbReference type="GeneID" id="100030137"/>
<evidence type="ECO:0000256" key="9">
    <source>
        <dbReference type="ARBA" id="ARBA00023136"/>
    </source>
</evidence>
<evidence type="ECO:0000256" key="3">
    <source>
        <dbReference type="ARBA" id="ARBA00022475"/>
    </source>
</evidence>
<keyword evidence="13" id="KW-0393">Immunoglobulin domain</keyword>
<keyword evidence="12" id="KW-0325">Glycoprotein</keyword>
<dbReference type="GeneTree" id="ENSGT00940000153835"/>
<keyword evidence="11" id="KW-0675">Receptor</keyword>
<dbReference type="InterPro" id="IPR013106">
    <property type="entry name" value="Ig_V-set"/>
</dbReference>
<dbReference type="GO" id="GO:0060100">
    <property type="term" value="P:positive regulation of phagocytosis, engulfment"/>
    <property type="evidence" value="ECO:0007669"/>
    <property type="project" value="UniProtKB-ARBA"/>
</dbReference>
<dbReference type="GO" id="GO:0038023">
    <property type="term" value="F:signaling receptor activity"/>
    <property type="evidence" value="ECO:0000318"/>
    <property type="project" value="GO_Central"/>
</dbReference>
<evidence type="ECO:0000256" key="7">
    <source>
        <dbReference type="ARBA" id="ARBA00022989"/>
    </source>
</evidence>
<dbReference type="GO" id="GO:0150079">
    <property type="term" value="P:negative regulation of neuroinflammatory response"/>
    <property type="evidence" value="ECO:0007669"/>
    <property type="project" value="UniProtKB-ARBA"/>
</dbReference>
<keyword evidence="5 17" id="KW-0812">Transmembrane</keyword>
<evidence type="ECO:0000256" key="5">
    <source>
        <dbReference type="ARBA" id="ARBA00022692"/>
    </source>
</evidence>
<dbReference type="RefSeq" id="XP_056674177.1">
    <property type="nucleotide sequence ID" value="XM_056818199.1"/>
</dbReference>
<evidence type="ECO:0000256" key="8">
    <source>
        <dbReference type="ARBA" id="ARBA00023121"/>
    </source>
</evidence>
<dbReference type="GO" id="GO:0048678">
    <property type="term" value="P:response to axon injury"/>
    <property type="evidence" value="ECO:0007669"/>
    <property type="project" value="UniProtKB-ARBA"/>
</dbReference>
<dbReference type="GO" id="GO:1903980">
    <property type="term" value="P:positive regulation of microglial cell activation"/>
    <property type="evidence" value="ECO:0007669"/>
    <property type="project" value="UniProtKB-ARBA"/>
</dbReference>
<dbReference type="GO" id="GO:0071396">
    <property type="term" value="P:cellular response to lipid"/>
    <property type="evidence" value="ECO:0007669"/>
    <property type="project" value="UniProtKB-ARBA"/>
</dbReference>
<dbReference type="SUPFAM" id="SSF48726">
    <property type="entry name" value="Immunoglobulin"/>
    <property type="match status" value="1"/>
</dbReference>
<dbReference type="Pfam" id="PF07686">
    <property type="entry name" value="V-set"/>
    <property type="match status" value="1"/>
</dbReference>
<dbReference type="GO" id="GO:0070374">
    <property type="term" value="P:positive regulation of ERK1 and ERK2 cascade"/>
    <property type="evidence" value="ECO:0007669"/>
    <property type="project" value="UniProtKB-ARBA"/>
</dbReference>
<keyword evidence="3" id="KW-1003">Cell membrane</keyword>
<evidence type="ECO:0000256" key="17">
    <source>
        <dbReference type="SAM" id="Phobius"/>
    </source>
</evidence>
<evidence type="ECO:0000256" key="14">
    <source>
        <dbReference type="ARBA" id="ARBA00062942"/>
    </source>
</evidence>
<evidence type="ECO:0000256" key="11">
    <source>
        <dbReference type="ARBA" id="ARBA00023170"/>
    </source>
</evidence>
<dbReference type="GO" id="GO:0080090">
    <property type="term" value="P:regulation of primary metabolic process"/>
    <property type="evidence" value="ECO:0007669"/>
    <property type="project" value="UniProtKB-ARBA"/>
</dbReference>
<comment type="subunit">
    <text evidence="14">Monomer. After ectodomain shedding, the extracellular domain oligomerizes, which is enhanced and stabilized by binding of phosphatidylserine. Interacts with TYROBP/DAP12. Interaction with TYROBP is required for stabilization of the TREM2 C-terminal fragment (TREM2-CTF) which is produced by proteolytic processing. Interacts with PLXNA1 (via TIG domains); the interaction mediates SEMA6D binding and signaling through TYROBP.</text>
</comment>
<dbReference type="GO" id="GO:0006955">
    <property type="term" value="P:immune response"/>
    <property type="evidence" value="ECO:0007669"/>
    <property type="project" value="UniProtKB-ARBA"/>
</dbReference>
<dbReference type="Gene3D" id="2.60.40.10">
    <property type="entry name" value="Immunoglobulins"/>
    <property type="match status" value="1"/>
</dbReference>
<keyword evidence="10" id="KW-1015">Disulfide bond</keyword>
<dbReference type="Ensembl" id="ENSMODT00000070386.1">
    <property type="protein sequence ID" value="ENSMODP00000043302.1"/>
    <property type="gene ID" value="ENSMODG00000051032.1"/>
</dbReference>
<keyword evidence="9 17" id="KW-0472">Membrane</keyword>
<dbReference type="SMART" id="SM00409">
    <property type="entry name" value="IG"/>
    <property type="match status" value="1"/>
</dbReference>
<keyword evidence="4" id="KW-0964">Secreted</keyword>
<gene>
    <name evidence="20" type="primary">TREM2</name>
</gene>
<dbReference type="GO" id="GO:0004888">
    <property type="term" value="F:transmembrane signaling receptor activity"/>
    <property type="evidence" value="ECO:0007669"/>
    <property type="project" value="UniProtKB-ARBA"/>
</dbReference>
<dbReference type="GO" id="GO:0050850">
    <property type="term" value="P:positive regulation of calcium-mediated signaling"/>
    <property type="evidence" value="ECO:0007669"/>
    <property type="project" value="UniProtKB-ARBA"/>
</dbReference>
<evidence type="ECO:0000256" key="16">
    <source>
        <dbReference type="ARBA" id="ARBA00080837"/>
    </source>
</evidence>
<dbReference type="GO" id="GO:1900223">
    <property type="term" value="P:positive regulation of amyloid-beta clearance"/>
    <property type="evidence" value="ECO:0007669"/>
    <property type="project" value="UniProtKB-ARBA"/>
</dbReference>
<dbReference type="PANTHER" id="PTHR16423">
    <property type="entry name" value="TREM-LIKE TRANSCRIPT PROTEIN"/>
    <property type="match status" value="1"/>
</dbReference>
<dbReference type="InterPro" id="IPR013783">
    <property type="entry name" value="Ig-like_fold"/>
</dbReference>
<dbReference type="GO" id="GO:0010628">
    <property type="term" value="P:positive regulation of gene expression"/>
    <property type="evidence" value="ECO:0007669"/>
    <property type="project" value="UniProtKB-ARBA"/>
</dbReference>
<keyword evidence="21" id="KW-1185">Reference proteome</keyword>
<protein>
    <recommendedName>
        <fullName evidence="15">Triggering receptor expressed on myeloid cells 2</fullName>
    </recommendedName>
    <alternativeName>
        <fullName evidence="16">Triggering receptor expressed on monocytes 2</fullName>
    </alternativeName>
</protein>
<dbReference type="GO" id="GO:1904141">
    <property type="term" value="P:positive regulation of microglial cell migration"/>
    <property type="evidence" value="ECO:0007669"/>
    <property type="project" value="UniProtKB-ARBA"/>
</dbReference>
<dbReference type="OMA" id="CAPSFRH"/>
<dbReference type="GO" id="GO:0035176">
    <property type="term" value="P:social behavior"/>
    <property type="evidence" value="ECO:0007669"/>
    <property type="project" value="UniProtKB-ARBA"/>
</dbReference>
<reference evidence="20" key="2">
    <citation type="submission" date="2025-08" db="UniProtKB">
        <authorList>
            <consortium name="Ensembl"/>
        </authorList>
    </citation>
    <scope>IDENTIFICATION</scope>
</reference>
<dbReference type="GO" id="GO:0005576">
    <property type="term" value="C:extracellular region"/>
    <property type="evidence" value="ECO:0007669"/>
    <property type="project" value="UniProtKB-SubCell"/>
</dbReference>
<dbReference type="OrthoDB" id="9805957at2759"/>
<dbReference type="GO" id="GO:0150094">
    <property type="term" value="P:amyloid-beta clearance by cellular catabolic process"/>
    <property type="evidence" value="ECO:0007669"/>
    <property type="project" value="UniProtKB-ARBA"/>
</dbReference>
<dbReference type="GO" id="GO:1904646">
    <property type="term" value="P:cellular response to amyloid-beta"/>
    <property type="evidence" value="ECO:0007669"/>
    <property type="project" value="UniProtKB-ARBA"/>
</dbReference>
<dbReference type="GO" id="GO:0051898">
    <property type="term" value="P:negative regulation of phosphatidylinositol 3-kinase/protein kinase B signal transduction"/>
    <property type="evidence" value="ECO:0007669"/>
    <property type="project" value="UniProtKB-ARBA"/>
</dbReference>
<evidence type="ECO:0000256" key="10">
    <source>
        <dbReference type="ARBA" id="ARBA00023157"/>
    </source>
</evidence>
<dbReference type="FunFam" id="2.60.40.10:FF:001076">
    <property type="entry name" value="Triggering receptor expressed on myeloid cells 2"/>
    <property type="match status" value="1"/>
</dbReference>
<organism evidence="20 21">
    <name type="scientific">Monodelphis domestica</name>
    <name type="common">Gray short-tailed opossum</name>
    <dbReference type="NCBI Taxonomy" id="13616"/>
    <lineage>
        <taxon>Eukaryota</taxon>
        <taxon>Metazoa</taxon>
        <taxon>Chordata</taxon>
        <taxon>Craniata</taxon>
        <taxon>Vertebrata</taxon>
        <taxon>Euteleostomi</taxon>
        <taxon>Mammalia</taxon>
        <taxon>Metatheria</taxon>
        <taxon>Didelphimorphia</taxon>
        <taxon>Didelphidae</taxon>
        <taxon>Monodelphis</taxon>
    </lineage>
</organism>
<dbReference type="InterPro" id="IPR036179">
    <property type="entry name" value="Ig-like_dom_sf"/>
</dbReference>
<sequence>MSDFLLFQILNMWLPSLLILLSLTELSQAHNTTVLQAMEGQSLSISCPYDRAKYWGQLKSWCRHHEQEEHCQHVVSARRSWLLAFLKKWNGSTAIMDDALAGRLTITLKDLRPQDTGLYQCQGHQDGVADTLKKVMVEVLEDPFEPQSSEDSWIPEETQILEETQNPEEPKVQSSISRSLSKTGHTLSSTVFIFFVAGLLLIKLLAIVILWFATWQRRQKMKPESRHNNIYQLQPLSGQDEV</sequence>
<dbReference type="CTD" id="54209"/>
<reference evidence="20" key="3">
    <citation type="submission" date="2025-09" db="UniProtKB">
        <authorList>
            <consortium name="Ensembl"/>
        </authorList>
    </citation>
    <scope>IDENTIFICATION</scope>
</reference>
<feature type="chain" id="PRO_5023871224" description="Triggering receptor expressed on myeloid cells 2" evidence="18">
    <location>
        <begin position="30"/>
        <end position="242"/>
    </location>
</feature>
<dbReference type="InterPro" id="IPR052314">
    <property type="entry name" value="Immune_rcpt_domain"/>
</dbReference>
<evidence type="ECO:0000259" key="19">
    <source>
        <dbReference type="PROSITE" id="PS50835"/>
    </source>
</evidence>
<dbReference type="GO" id="GO:0005886">
    <property type="term" value="C:plasma membrane"/>
    <property type="evidence" value="ECO:0007669"/>
    <property type="project" value="UniProtKB-SubCell"/>
</dbReference>
<evidence type="ECO:0000313" key="21">
    <source>
        <dbReference type="Proteomes" id="UP000002280"/>
    </source>
</evidence>
<evidence type="ECO:0000256" key="2">
    <source>
        <dbReference type="ARBA" id="ARBA00004613"/>
    </source>
</evidence>
<feature type="domain" description="Ig-like" evidence="19">
    <location>
        <begin position="15"/>
        <end position="138"/>
    </location>
</feature>
<evidence type="ECO:0000256" key="13">
    <source>
        <dbReference type="ARBA" id="ARBA00023319"/>
    </source>
</evidence>
<feature type="transmembrane region" description="Helical" evidence="17">
    <location>
        <begin position="191"/>
        <end position="213"/>
    </location>
</feature>
<dbReference type="PANTHER" id="PTHR16423:SF11">
    <property type="entry name" value="IG-LIKE DOMAIN-CONTAINING PROTEIN"/>
    <property type="match status" value="1"/>
</dbReference>
<accession>A0A5F8G768</accession>
<dbReference type="GO" id="GO:1904951">
    <property type="term" value="P:positive regulation of establishment of protein localization"/>
    <property type="evidence" value="ECO:0007669"/>
    <property type="project" value="UniProtKB-ARBA"/>
</dbReference>
<evidence type="ECO:0000256" key="6">
    <source>
        <dbReference type="ARBA" id="ARBA00022729"/>
    </source>
</evidence>
<evidence type="ECO:0000256" key="15">
    <source>
        <dbReference type="ARBA" id="ARBA00070587"/>
    </source>
</evidence>
<comment type="subcellular location">
    <subcellularLocation>
        <location evidence="1">Cell membrane</location>
        <topology evidence="1">Single-pass type I membrane protein</topology>
    </subcellularLocation>
    <subcellularLocation>
        <location evidence="2">Secreted</location>
    </subcellularLocation>
</comment>
<evidence type="ECO:0000256" key="18">
    <source>
        <dbReference type="SAM" id="SignalP"/>
    </source>
</evidence>
<dbReference type="GO" id="GO:0009986">
    <property type="term" value="C:cell surface"/>
    <property type="evidence" value="ECO:0000318"/>
    <property type="project" value="GO_Central"/>
</dbReference>
<dbReference type="InterPro" id="IPR007110">
    <property type="entry name" value="Ig-like_dom"/>
</dbReference>
<dbReference type="Bgee" id="ENSMODG00000051032">
    <property type="expression patterns" value="Expressed in endometrium and 7 other cell types or tissues"/>
</dbReference>
<feature type="signal peptide" evidence="18">
    <location>
        <begin position="1"/>
        <end position="29"/>
    </location>
</feature>
<dbReference type="FunCoup" id="A0A5F8G768">
    <property type="interactions" value="145"/>
</dbReference>
<dbReference type="GO" id="GO:0006909">
    <property type="term" value="P:phagocytosis"/>
    <property type="evidence" value="ECO:0007669"/>
    <property type="project" value="UniProtKB-ARBA"/>
</dbReference>
<evidence type="ECO:0000256" key="12">
    <source>
        <dbReference type="ARBA" id="ARBA00023180"/>
    </source>
</evidence>
<keyword evidence="8" id="KW-0446">Lipid-binding</keyword>
<evidence type="ECO:0000313" key="20">
    <source>
        <dbReference type="Ensembl" id="ENSMODP00000043302.1"/>
    </source>
</evidence>